<evidence type="ECO:0000259" key="2">
    <source>
        <dbReference type="Pfam" id="PF09851"/>
    </source>
</evidence>
<gene>
    <name evidence="3" type="ORF">ACFQIC_17525</name>
</gene>
<reference evidence="4" key="1">
    <citation type="journal article" date="2019" name="Int. J. Syst. Evol. Microbiol.">
        <title>The Global Catalogue of Microorganisms (GCM) 10K type strain sequencing project: providing services to taxonomists for standard genome sequencing and annotation.</title>
        <authorList>
            <consortium name="The Broad Institute Genomics Platform"/>
            <consortium name="The Broad Institute Genome Sequencing Center for Infectious Disease"/>
            <person name="Wu L."/>
            <person name="Ma J."/>
        </authorList>
    </citation>
    <scope>NUCLEOTIDE SEQUENCE [LARGE SCALE GENOMIC DNA]</scope>
    <source>
        <strain evidence="4">CGMCC 4.1621</strain>
    </source>
</reference>
<dbReference type="Proteomes" id="UP001596410">
    <property type="component" value="Unassembled WGS sequence"/>
</dbReference>
<keyword evidence="4" id="KW-1185">Reference proteome</keyword>
<feature type="transmembrane region" description="Helical" evidence="1">
    <location>
        <begin position="6"/>
        <end position="28"/>
    </location>
</feature>
<proteinExistence type="predicted"/>
<name>A0ABW2EMN8_9BACI</name>
<dbReference type="RefSeq" id="WP_204712373.1">
    <property type="nucleotide sequence ID" value="NZ_JBHSZV010000050.1"/>
</dbReference>
<protein>
    <submittedName>
        <fullName evidence="3">SHOCT domain-containing protein</fullName>
    </submittedName>
</protein>
<sequence length="66" mass="7789">MMNMMGPINMIIWIIILGFIIYGIFVLVTKLFEKKEDPPVQILKERFAKGEIGEEEYEKKKNTLKK</sequence>
<organism evidence="3 4">
    <name type="scientific">Halobacillus seohaensis</name>
    <dbReference type="NCBI Taxonomy" id="447421"/>
    <lineage>
        <taxon>Bacteria</taxon>
        <taxon>Bacillati</taxon>
        <taxon>Bacillota</taxon>
        <taxon>Bacilli</taxon>
        <taxon>Bacillales</taxon>
        <taxon>Bacillaceae</taxon>
        <taxon>Halobacillus</taxon>
    </lineage>
</organism>
<dbReference type="EMBL" id="JBHSZV010000050">
    <property type="protein sequence ID" value="MFC7063612.1"/>
    <property type="molecule type" value="Genomic_DNA"/>
</dbReference>
<keyword evidence="1" id="KW-0812">Transmembrane</keyword>
<evidence type="ECO:0000313" key="4">
    <source>
        <dbReference type="Proteomes" id="UP001596410"/>
    </source>
</evidence>
<dbReference type="InterPro" id="IPR018649">
    <property type="entry name" value="SHOCT"/>
</dbReference>
<keyword evidence="1" id="KW-0472">Membrane</keyword>
<evidence type="ECO:0000256" key="1">
    <source>
        <dbReference type="SAM" id="Phobius"/>
    </source>
</evidence>
<comment type="caution">
    <text evidence="3">The sequence shown here is derived from an EMBL/GenBank/DDBJ whole genome shotgun (WGS) entry which is preliminary data.</text>
</comment>
<feature type="domain" description="SHOCT" evidence="2">
    <location>
        <begin position="40"/>
        <end position="64"/>
    </location>
</feature>
<dbReference type="Pfam" id="PF09851">
    <property type="entry name" value="SHOCT"/>
    <property type="match status" value="1"/>
</dbReference>
<accession>A0ABW2EMN8</accession>
<evidence type="ECO:0000313" key="3">
    <source>
        <dbReference type="EMBL" id="MFC7063612.1"/>
    </source>
</evidence>
<keyword evidence="1" id="KW-1133">Transmembrane helix</keyword>